<keyword evidence="2" id="KW-1185">Reference proteome</keyword>
<dbReference type="Proteomes" id="UP000516437">
    <property type="component" value="Unassembled WGS sequence"/>
</dbReference>
<evidence type="ECO:0000313" key="2">
    <source>
        <dbReference type="Proteomes" id="UP000516437"/>
    </source>
</evidence>
<organism evidence="1 2">
    <name type="scientific">Morella rubra</name>
    <name type="common">Chinese bayberry</name>
    <dbReference type="NCBI Taxonomy" id="262757"/>
    <lineage>
        <taxon>Eukaryota</taxon>
        <taxon>Viridiplantae</taxon>
        <taxon>Streptophyta</taxon>
        <taxon>Embryophyta</taxon>
        <taxon>Tracheophyta</taxon>
        <taxon>Spermatophyta</taxon>
        <taxon>Magnoliopsida</taxon>
        <taxon>eudicotyledons</taxon>
        <taxon>Gunneridae</taxon>
        <taxon>Pentapetalae</taxon>
        <taxon>rosids</taxon>
        <taxon>fabids</taxon>
        <taxon>Fagales</taxon>
        <taxon>Myricaceae</taxon>
        <taxon>Morella</taxon>
    </lineage>
</organism>
<gene>
    <name evidence="1" type="ORF">CJ030_MR0G000887</name>
</gene>
<dbReference type="EMBL" id="RXIC02000036">
    <property type="protein sequence ID" value="KAB1201680.1"/>
    <property type="molecule type" value="Genomic_DNA"/>
</dbReference>
<comment type="caution">
    <text evidence="1">The sequence shown here is derived from an EMBL/GenBank/DDBJ whole genome shotgun (WGS) entry which is preliminary data.</text>
</comment>
<accession>A0A6A1URH3</accession>
<proteinExistence type="predicted"/>
<dbReference type="OrthoDB" id="1372046at2759"/>
<protein>
    <submittedName>
        <fullName evidence="1">Uncharacterized protein</fullName>
    </submittedName>
</protein>
<sequence length="91" mass="10555">MVCQPIRFWDLQSALANSSNLGFSVNYIVGKFIVFIRNTEISHKIFANVHPDAFLLIGHPFGKKLFGAHNLIYMMGQDHKDIYHRYHIFCT</sequence>
<evidence type="ECO:0000313" key="1">
    <source>
        <dbReference type="EMBL" id="KAB1201680.1"/>
    </source>
</evidence>
<reference evidence="1 2" key="1">
    <citation type="journal article" date="2019" name="Plant Biotechnol. J.">
        <title>The red bayberry genome and genetic basis of sex determination.</title>
        <authorList>
            <person name="Jia H.M."/>
            <person name="Jia H.J."/>
            <person name="Cai Q.L."/>
            <person name="Wang Y."/>
            <person name="Zhao H.B."/>
            <person name="Yang W.F."/>
            <person name="Wang G.Y."/>
            <person name="Li Y.H."/>
            <person name="Zhan D.L."/>
            <person name="Shen Y.T."/>
            <person name="Niu Q.F."/>
            <person name="Chang L."/>
            <person name="Qiu J."/>
            <person name="Zhao L."/>
            <person name="Xie H.B."/>
            <person name="Fu W.Y."/>
            <person name="Jin J."/>
            <person name="Li X.W."/>
            <person name="Jiao Y."/>
            <person name="Zhou C.C."/>
            <person name="Tu T."/>
            <person name="Chai C.Y."/>
            <person name="Gao J.L."/>
            <person name="Fan L.J."/>
            <person name="van de Weg E."/>
            <person name="Wang J.Y."/>
            <person name="Gao Z.S."/>
        </authorList>
    </citation>
    <scope>NUCLEOTIDE SEQUENCE [LARGE SCALE GENOMIC DNA]</scope>
    <source>
        <tissue evidence="1">Leaves</tissue>
    </source>
</reference>
<name>A0A6A1URH3_9ROSI</name>
<dbReference type="AlphaFoldDB" id="A0A6A1URH3"/>